<evidence type="ECO:0000313" key="4">
    <source>
        <dbReference type="Proteomes" id="UP000243579"/>
    </source>
</evidence>
<dbReference type="EMBL" id="JNBR01002854">
    <property type="protein sequence ID" value="OQR80939.1"/>
    <property type="molecule type" value="Genomic_DNA"/>
</dbReference>
<evidence type="ECO:0000259" key="1">
    <source>
        <dbReference type="PROSITE" id="PS50181"/>
    </source>
</evidence>
<feature type="domain" description="F-box" evidence="1">
    <location>
        <begin position="1"/>
        <end position="43"/>
    </location>
</feature>
<reference evidence="3 4" key="1">
    <citation type="journal article" date="2014" name="Genome Biol. Evol.">
        <title>The secreted proteins of Achlya hypogyna and Thraustotheca clavata identify the ancestral oomycete secretome and reveal gene acquisitions by horizontal gene transfer.</title>
        <authorList>
            <person name="Misner I."/>
            <person name="Blouin N."/>
            <person name="Leonard G."/>
            <person name="Richards T.A."/>
            <person name="Lane C.E."/>
        </authorList>
    </citation>
    <scope>NUCLEOTIDE SEQUENCE [LARGE SCALE GENOMIC DNA]</scope>
    <source>
        <strain evidence="3 4">ATCC 48635</strain>
    </source>
</reference>
<dbReference type="CDD" id="cd12885">
    <property type="entry name" value="SPRY_RanBP_like"/>
    <property type="match status" value="1"/>
</dbReference>
<dbReference type="CDD" id="cd09917">
    <property type="entry name" value="F-box_SF"/>
    <property type="match status" value="1"/>
</dbReference>
<dbReference type="InterPro" id="IPR001810">
    <property type="entry name" value="F-box_dom"/>
</dbReference>
<dbReference type="InterPro" id="IPR043136">
    <property type="entry name" value="B30.2/SPRY_sf"/>
</dbReference>
<evidence type="ECO:0000313" key="3">
    <source>
        <dbReference type="EMBL" id="OQR80939.1"/>
    </source>
</evidence>
<accession>A0A1V9Y5F4</accession>
<gene>
    <name evidence="3" type="ORF">ACHHYP_16990</name>
</gene>
<evidence type="ECO:0000259" key="2">
    <source>
        <dbReference type="PROSITE" id="PS50188"/>
    </source>
</evidence>
<proteinExistence type="predicted"/>
<dbReference type="InterPro" id="IPR013320">
    <property type="entry name" value="ConA-like_dom_sf"/>
</dbReference>
<evidence type="ECO:0008006" key="5">
    <source>
        <dbReference type="Google" id="ProtNLM"/>
    </source>
</evidence>
<protein>
    <recommendedName>
        <fullName evidence="5">B30.2/SPRY domain-containing protein</fullName>
    </recommendedName>
</protein>
<dbReference type="STRING" id="1202772.A0A1V9Y5F4"/>
<dbReference type="SUPFAM" id="SSF49899">
    <property type="entry name" value="Concanavalin A-like lectins/glucanases"/>
    <property type="match status" value="1"/>
</dbReference>
<dbReference type="AlphaFoldDB" id="A0A1V9Y5F4"/>
<sequence length="348" mass="38485">MEHLPREVLVHALSYLDALELRAVAVVSKAFAAVPTAALWEQLFRAEWNRLNSFVDTSEPLELSPALLRAWPRRQDCYRWLTHVVAPVPSFADIEHTNVLANLSAKHRIEPVAYDHDKETRVTTMALGHDSVGGDRSVRANAPFQLGARVQLTKQSSGAWLVDVVENGYFEVTLDTAPTTPVSTSTLMCVAVGLATRDFHVVGQQPGWDTNSFGYHSDDGRYFANGQSNPFATGFDVGDTVGCGLERRGGASFVYFTRNGQPLGDSVACLHDVMYPVVGLDAAYTIKLNCGSEPFKYSPPSQVDGQALEMLQRRRWPQMEVGHKPQMAPTLRWLLLLLVGLFTLLNIM</sequence>
<dbReference type="InterPro" id="IPR036047">
    <property type="entry name" value="F-box-like_dom_sf"/>
</dbReference>
<dbReference type="InterPro" id="IPR044736">
    <property type="entry name" value="Gid1/RanBPM/SPLA_SPRY"/>
</dbReference>
<feature type="domain" description="B30.2/SPRY" evidence="2">
    <location>
        <begin position="94"/>
        <end position="295"/>
    </location>
</feature>
<dbReference type="Pfam" id="PF00622">
    <property type="entry name" value="SPRY"/>
    <property type="match status" value="1"/>
</dbReference>
<dbReference type="PROSITE" id="PS50181">
    <property type="entry name" value="FBOX"/>
    <property type="match status" value="1"/>
</dbReference>
<organism evidence="3 4">
    <name type="scientific">Achlya hypogyna</name>
    <name type="common">Oomycete</name>
    <name type="synonym">Protoachlya hypogyna</name>
    <dbReference type="NCBI Taxonomy" id="1202772"/>
    <lineage>
        <taxon>Eukaryota</taxon>
        <taxon>Sar</taxon>
        <taxon>Stramenopiles</taxon>
        <taxon>Oomycota</taxon>
        <taxon>Saprolegniomycetes</taxon>
        <taxon>Saprolegniales</taxon>
        <taxon>Achlyaceae</taxon>
        <taxon>Achlya</taxon>
    </lineage>
</organism>
<dbReference type="Gene3D" id="1.20.1280.50">
    <property type="match status" value="1"/>
</dbReference>
<dbReference type="PROSITE" id="PS50188">
    <property type="entry name" value="B302_SPRY"/>
    <property type="match status" value="1"/>
</dbReference>
<dbReference type="PANTHER" id="PTHR12864">
    <property type="entry name" value="RAN BINDING PROTEIN 9-RELATED"/>
    <property type="match status" value="1"/>
</dbReference>
<dbReference type="InterPro" id="IPR003877">
    <property type="entry name" value="SPRY_dom"/>
</dbReference>
<dbReference type="SUPFAM" id="SSF81383">
    <property type="entry name" value="F-box domain"/>
    <property type="match status" value="1"/>
</dbReference>
<dbReference type="SMART" id="SM00449">
    <property type="entry name" value="SPRY"/>
    <property type="match status" value="1"/>
</dbReference>
<name>A0A1V9Y5F4_ACHHY</name>
<dbReference type="Gene3D" id="2.60.120.920">
    <property type="match status" value="1"/>
</dbReference>
<dbReference type="InterPro" id="IPR001870">
    <property type="entry name" value="B30.2/SPRY"/>
</dbReference>
<dbReference type="InterPro" id="IPR050618">
    <property type="entry name" value="Ubq-SigPath_Reg"/>
</dbReference>
<dbReference type="OrthoDB" id="258495at2759"/>
<dbReference type="Pfam" id="PF12937">
    <property type="entry name" value="F-box-like"/>
    <property type="match status" value="1"/>
</dbReference>
<keyword evidence="4" id="KW-1185">Reference proteome</keyword>
<dbReference type="Proteomes" id="UP000243579">
    <property type="component" value="Unassembled WGS sequence"/>
</dbReference>
<comment type="caution">
    <text evidence="3">The sequence shown here is derived from an EMBL/GenBank/DDBJ whole genome shotgun (WGS) entry which is preliminary data.</text>
</comment>